<name>A0ACC1QTC9_9HYPO</name>
<protein>
    <submittedName>
        <fullName evidence="1">Uncharacterized protein</fullName>
    </submittedName>
</protein>
<proteinExistence type="predicted"/>
<evidence type="ECO:0000313" key="2">
    <source>
        <dbReference type="Proteomes" id="UP001148737"/>
    </source>
</evidence>
<comment type="caution">
    <text evidence="1">The sequence shown here is derived from an EMBL/GenBank/DDBJ whole genome shotgun (WGS) entry which is preliminary data.</text>
</comment>
<keyword evidence="2" id="KW-1185">Reference proteome</keyword>
<reference evidence="1" key="1">
    <citation type="submission" date="2022-07" db="EMBL/GenBank/DDBJ databases">
        <title>Genome Sequence of Lecanicillium saksenae.</title>
        <authorList>
            <person name="Buettner E."/>
        </authorList>
    </citation>
    <scope>NUCLEOTIDE SEQUENCE</scope>
    <source>
        <strain evidence="1">VT-O1</strain>
    </source>
</reference>
<evidence type="ECO:0000313" key="1">
    <source>
        <dbReference type="EMBL" id="KAJ3492807.1"/>
    </source>
</evidence>
<organism evidence="1 2">
    <name type="scientific">Lecanicillium saksenae</name>
    <dbReference type="NCBI Taxonomy" id="468837"/>
    <lineage>
        <taxon>Eukaryota</taxon>
        <taxon>Fungi</taxon>
        <taxon>Dikarya</taxon>
        <taxon>Ascomycota</taxon>
        <taxon>Pezizomycotina</taxon>
        <taxon>Sordariomycetes</taxon>
        <taxon>Hypocreomycetidae</taxon>
        <taxon>Hypocreales</taxon>
        <taxon>Cordycipitaceae</taxon>
        <taxon>Lecanicillium</taxon>
    </lineage>
</organism>
<sequence>MESYDSIQAFAKKCEKELDRIDIVILNAGVSLKTFSTTKSTGHEKMIQVNHLGTVLLAILLLPILKSKSAQQGSDRQPPHLTIVNSAMAHLCQVPNKDERPFLKSFHDTSITPFEEQERYGVSKLLPQLFIVKLAEKVNPNDVIINMVDPGLTRGTGLSDIPGIMGYIGQAAMYVVGRPVERGAATYVDAVVRQSIESYESFLMNCDIAPLSRWYYSDGPALTDAIWTEILKELEFAGVEEILASLK</sequence>
<dbReference type="Proteomes" id="UP001148737">
    <property type="component" value="Unassembled WGS sequence"/>
</dbReference>
<accession>A0ACC1QTC9</accession>
<dbReference type="EMBL" id="JANAKD010000557">
    <property type="protein sequence ID" value="KAJ3492807.1"/>
    <property type="molecule type" value="Genomic_DNA"/>
</dbReference>
<gene>
    <name evidence="1" type="ORF">NLG97_g5140</name>
</gene>